<organism evidence="1 2">
    <name type="scientific">Cardiocondyla obscurior</name>
    <dbReference type="NCBI Taxonomy" id="286306"/>
    <lineage>
        <taxon>Eukaryota</taxon>
        <taxon>Metazoa</taxon>
        <taxon>Ecdysozoa</taxon>
        <taxon>Arthropoda</taxon>
        <taxon>Hexapoda</taxon>
        <taxon>Insecta</taxon>
        <taxon>Pterygota</taxon>
        <taxon>Neoptera</taxon>
        <taxon>Endopterygota</taxon>
        <taxon>Hymenoptera</taxon>
        <taxon>Apocrita</taxon>
        <taxon>Aculeata</taxon>
        <taxon>Formicoidea</taxon>
        <taxon>Formicidae</taxon>
        <taxon>Myrmicinae</taxon>
        <taxon>Cardiocondyla</taxon>
    </lineage>
</organism>
<protein>
    <submittedName>
        <fullName evidence="1">Uncharacterized protein</fullName>
    </submittedName>
</protein>
<keyword evidence="2" id="KW-1185">Reference proteome</keyword>
<name>A0AAW2ETG0_9HYME</name>
<proteinExistence type="predicted"/>
<accession>A0AAW2ETG0</accession>
<sequence>MPGRVCGGNEGVDISTILLEYNDRYYYLRATSLTMALLLRPYSRVTTLPIGASVSGEGLIWRENCSRFARRKKINACSWNLRATAQRSVHVAFFPTQSLSNQTARSAERRAIDRKTVSTYCVSVSRYSSPSNTNNRGKACSSYKSYTKLFFISVARICEHDCRFLFRVIRARGTKTRLFSFGGIGYRVPRNSTYFDIYPFTRSVLWAFNQPTIAVGPGQRSVFKKYSIG</sequence>
<dbReference type="EMBL" id="JADYXP020000017">
    <property type="protein sequence ID" value="KAL0107001.1"/>
    <property type="molecule type" value="Genomic_DNA"/>
</dbReference>
<evidence type="ECO:0000313" key="2">
    <source>
        <dbReference type="Proteomes" id="UP001430953"/>
    </source>
</evidence>
<gene>
    <name evidence="1" type="ORF">PUN28_015503</name>
</gene>
<reference evidence="1 2" key="1">
    <citation type="submission" date="2023-03" db="EMBL/GenBank/DDBJ databases">
        <title>High recombination rates correlate with genetic variation in Cardiocondyla obscurior ants.</title>
        <authorList>
            <person name="Errbii M."/>
        </authorList>
    </citation>
    <scope>NUCLEOTIDE SEQUENCE [LARGE SCALE GENOMIC DNA]</scope>
    <source>
        <strain evidence="1">Alpha-2009</strain>
        <tissue evidence="1">Whole body</tissue>
    </source>
</reference>
<dbReference type="AlphaFoldDB" id="A0AAW2ETG0"/>
<dbReference type="Proteomes" id="UP001430953">
    <property type="component" value="Unassembled WGS sequence"/>
</dbReference>
<evidence type="ECO:0000313" key="1">
    <source>
        <dbReference type="EMBL" id="KAL0107001.1"/>
    </source>
</evidence>
<comment type="caution">
    <text evidence="1">The sequence shown here is derived from an EMBL/GenBank/DDBJ whole genome shotgun (WGS) entry which is preliminary data.</text>
</comment>